<keyword evidence="3" id="KW-1185">Reference proteome</keyword>
<name>A0ABT7YXW5_9ACTN</name>
<accession>A0ABT7YXW5</accession>
<organism evidence="2 3">
    <name type="scientific">Glycomyces tritici</name>
    <dbReference type="NCBI Taxonomy" id="2665176"/>
    <lineage>
        <taxon>Bacteria</taxon>
        <taxon>Bacillati</taxon>
        <taxon>Actinomycetota</taxon>
        <taxon>Actinomycetes</taxon>
        <taxon>Glycomycetales</taxon>
        <taxon>Glycomycetaceae</taxon>
        <taxon>Glycomyces</taxon>
    </lineage>
</organism>
<feature type="transmembrane region" description="Helical" evidence="1">
    <location>
        <begin position="97"/>
        <end position="116"/>
    </location>
</feature>
<feature type="transmembrane region" description="Helical" evidence="1">
    <location>
        <begin position="136"/>
        <end position="156"/>
    </location>
</feature>
<keyword evidence="1" id="KW-0812">Transmembrane</keyword>
<sequence>MRRGHAAIGLDRGMDSTVTPLHGKKIKILGWSVALSCLGFALFNLWFEASDRFDTGSYAEYATGIAVMNWLVIAVKLAGAAVALLASASRPRLLRPFLTSSLVWGAFATLGVYAAGSMAQAVVLAVTDAQRIEVSGIAYVLCFALGASAFGTLAISHSRRFHTGRAPIVIGVIGAPLLLGLLLVAVPQTLAALGIMPSI</sequence>
<keyword evidence="1" id="KW-1133">Transmembrane helix</keyword>
<feature type="transmembrane region" description="Helical" evidence="1">
    <location>
        <begin position="28"/>
        <end position="47"/>
    </location>
</feature>
<comment type="caution">
    <text evidence="2">The sequence shown here is derived from an EMBL/GenBank/DDBJ whole genome shotgun (WGS) entry which is preliminary data.</text>
</comment>
<reference evidence="2" key="1">
    <citation type="submission" date="2023-06" db="EMBL/GenBank/DDBJ databases">
        <title>Gycomyces niveus sp.nov., a novel actinomycete isolated from soil in Shouguang.</title>
        <authorList>
            <person name="Yang X."/>
            <person name="Zhao J."/>
        </authorList>
    </citation>
    <scope>NUCLEOTIDE SEQUENCE</scope>
    <source>
        <strain evidence="2">NEAU C2</strain>
    </source>
</reference>
<feature type="transmembrane region" description="Helical" evidence="1">
    <location>
        <begin position="168"/>
        <end position="196"/>
    </location>
</feature>
<keyword evidence="1" id="KW-0472">Membrane</keyword>
<dbReference type="EMBL" id="JAUEMJ010000013">
    <property type="protein sequence ID" value="MDN3243490.1"/>
    <property type="molecule type" value="Genomic_DNA"/>
</dbReference>
<evidence type="ECO:0000313" key="2">
    <source>
        <dbReference type="EMBL" id="MDN3243490.1"/>
    </source>
</evidence>
<gene>
    <name evidence="2" type="ORF">QWI33_27495</name>
</gene>
<evidence type="ECO:0000256" key="1">
    <source>
        <dbReference type="SAM" id="Phobius"/>
    </source>
</evidence>
<proteinExistence type="predicted"/>
<evidence type="ECO:0000313" key="3">
    <source>
        <dbReference type="Proteomes" id="UP001171902"/>
    </source>
</evidence>
<feature type="transmembrane region" description="Helical" evidence="1">
    <location>
        <begin position="67"/>
        <end position="85"/>
    </location>
</feature>
<dbReference type="RefSeq" id="WP_289959891.1">
    <property type="nucleotide sequence ID" value="NZ_JAUEMJ010000013.1"/>
</dbReference>
<dbReference type="Proteomes" id="UP001171902">
    <property type="component" value="Unassembled WGS sequence"/>
</dbReference>
<protein>
    <submittedName>
        <fullName evidence="2">Uncharacterized protein</fullName>
    </submittedName>
</protein>